<evidence type="ECO:0000256" key="1">
    <source>
        <dbReference type="ARBA" id="ARBA00007374"/>
    </source>
</evidence>
<dbReference type="Pfam" id="PF03770">
    <property type="entry name" value="IPK"/>
    <property type="match status" value="1"/>
</dbReference>
<evidence type="ECO:0000256" key="3">
    <source>
        <dbReference type="ARBA" id="ARBA00022777"/>
    </source>
</evidence>
<dbReference type="PANTHER" id="PTHR12400">
    <property type="entry name" value="INOSITOL POLYPHOSPHATE KINASE"/>
    <property type="match status" value="1"/>
</dbReference>
<dbReference type="EMBL" id="JARBJD010000159">
    <property type="protein sequence ID" value="KAK2949280.1"/>
    <property type="molecule type" value="Genomic_DNA"/>
</dbReference>
<dbReference type="PANTHER" id="PTHR12400:SF21">
    <property type="entry name" value="KINASE"/>
    <property type="match status" value="1"/>
</dbReference>
<gene>
    <name evidence="5" type="ORF">BLNAU_15761</name>
</gene>
<dbReference type="EC" id="2.7.-.-" evidence="4"/>
<name>A0ABQ9XD59_9EUKA</name>
<evidence type="ECO:0000256" key="4">
    <source>
        <dbReference type="RuleBase" id="RU363090"/>
    </source>
</evidence>
<dbReference type="SUPFAM" id="SSF56104">
    <property type="entry name" value="SAICAR synthase-like"/>
    <property type="match status" value="1"/>
</dbReference>
<dbReference type="InterPro" id="IPR005522">
    <property type="entry name" value="IPK"/>
</dbReference>
<dbReference type="InterPro" id="IPR038286">
    <property type="entry name" value="IPK_sf"/>
</dbReference>
<keyword evidence="6" id="KW-1185">Reference proteome</keyword>
<dbReference type="Proteomes" id="UP001281761">
    <property type="component" value="Unassembled WGS sequence"/>
</dbReference>
<evidence type="ECO:0000313" key="6">
    <source>
        <dbReference type="Proteomes" id="UP001281761"/>
    </source>
</evidence>
<dbReference type="Gene3D" id="3.30.470.160">
    <property type="entry name" value="Inositol polyphosphate kinase"/>
    <property type="match status" value="1"/>
</dbReference>
<evidence type="ECO:0000313" key="5">
    <source>
        <dbReference type="EMBL" id="KAK2949280.1"/>
    </source>
</evidence>
<protein>
    <recommendedName>
        <fullName evidence="4">Kinase</fullName>
        <ecNumber evidence="4">2.7.-.-</ecNumber>
    </recommendedName>
</protein>
<keyword evidence="3 4" id="KW-0418">Kinase</keyword>
<dbReference type="GO" id="GO:0016301">
    <property type="term" value="F:kinase activity"/>
    <property type="evidence" value="ECO:0007669"/>
    <property type="project" value="UniProtKB-KW"/>
</dbReference>
<reference evidence="5 6" key="1">
    <citation type="journal article" date="2022" name="bioRxiv">
        <title>Genomics of Preaxostyla Flagellates Illuminates Evolutionary Transitions and the Path Towards Mitochondrial Loss.</title>
        <authorList>
            <person name="Novak L.V.F."/>
            <person name="Treitli S.C."/>
            <person name="Pyrih J."/>
            <person name="Halakuc P."/>
            <person name="Pipaliya S.V."/>
            <person name="Vacek V."/>
            <person name="Brzon O."/>
            <person name="Soukal P."/>
            <person name="Eme L."/>
            <person name="Dacks J.B."/>
            <person name="Karnkowska A."/>
            <person name="Elias M."/>
            <person name="Hampl V."/>
        </authorList>
    </citation>
    <scope>NUCLEOTIDE SEQUENCE [LARGE SCALE GENOMIC DNA]</scope>
    <source>
        <strain evidence="5">NAU3</strain>
        <tissue evidence="5">Gut</tissue>
    </source>
</reference>
<sequence length="287" mass="32376">MQQYGQQTGGHDNTLFTEQDHNILLKFQPDNSPENEAYKTFTTRANEWAPFLPKYFGTKVIENKTYLLMENLTARFSQPCVLDIKMGKKSSAPDASEQKKEIQYKKALSTTGLSHGLRIIGMKKYDHVTKNVVTYPKSFGAGLDNMDKVRLSLTHFFSAACPHTATSEQIVNETFQQSMIEADLMQAQINRNAIQSVISQLQNLRDFMCSPPKTKFNFYSSSLLITFDGAIPNSGDVSTKMIDFQHVFEQVPESVAYGEDDGYIDGLNNLISVLQEILSQEQLLKQS</sequence>
<organism evidence="5 6">
    <name type="scientific">Blattamonas nauphoetae</name>
    <dbReference type="NCBI Taxonomy" id="2049346"/>
    <lineage>
        <taxon>Eukaryota</taxon>
        <taxon>Metamonada</taxon>
        <taxon>Preaxostyla</taxon>
        <taxon>Oxymonadida</taxon>
        <taxon>Blattamonas</taxon>
    </lineage>
</organism>
<comment type="caution">
    <text evidence="5">The sequence shown here is derived from an EMBL/GenBank/DDBJ whole genome shotgun (WGS) entry which is preliminary data.</text>
</comment>
<comment type="similarity">
    <text evidence="1 4">Belongs to the inositol phosphokinase (IPK) family.</text>
</comment>
<accession>A0ABQ9XD59</accession>
<evidence type="ECO:0000256" key="2">
    <source>
        <dbReference type="ARBA" id="ARBA00022679"/>
    </source>
</evidence>
<keyword evidence="2 4" id="KW-0808">Transferase</keyword>
<proteinExistence type="inferred from homology"/>